<evidence type="ECO:0000313" key="2">
    <source>
        <dbReference type="Proteomes" id="UP001497700"/>
    </source>
</evidence>
<sequence>MFASVLTSPWRALKKICEDSFVVYLAVWFWFLGPLFYTSVVVILMILAKLYWIVISYPSRILRRCFYRSSQLTSEIQGSIFYSLGIARPYSFVQDLIWMTLESDIADDLAIVIRSTCTSLQVIGVRMGEWLGSQLVTILFYIPRGVWIVVFTMFGSLIMLGGAGTAVLLYWVVQAVNRETFGLDYLNEQRLKLERNKSIYQQLVPGQIRVLYLYPGLPGSPIRCGLKTTKLDATRYEALSYVWGNPTMDRSIFVNEERVSITRNLHRALTHLRHETELRVLWVDALCINQIDIGEREAQVSQMCNIYGYASRVVVWLNIAPFGTKQAFQAAQRDKPSSSYHFGTVRVISKLLASPWWMRVWVVQEFIVAKAVIIQCSSHTLDWDDFCGLVDSAIRSPCFVPNGTYLDEYRALREQRSSRTLNASGNDLLELLFAFRMKHATDPRDKIFAFLALSNTGEAQGDDNTVVRADYVTNSDEVFQDCAVKLINASKSLSILALAECVETSYLRKELAGRFTWCPQWSSYGNNFRVTPFWTGPYNYNQPWAAASRFSAAGGIPAPPCLIVDDMLRISGWAADEVVAVGQTADISWDEFIEMFEQGAESSKIIAALDAWRHWEKVLSQWKELAETSSGLSRDISITRKVFHTTITAGLYPELFDVADDDGLTSAIRTASYGRTFFVTASGLFGLGPCGTVPGDKVYVLLGSDVPVILRQVPNPMGRRRENAMSTTDNLVPPQLYVG</sequence>
<accession>A0ACB9YPI0</accession>
<organism evidence="1 2">
    <name type="scientific">Hypoxylon rubiginosum</name>
    <dbReference type="NCBI Taxonomy" id="110542"/>
    <lineage>
        <taxon>Eukaryota</taxon>
        <taxon>Fungi</taxon>
        <taxon>Dikarya</taxon>
        <taxon>Ascomycota</taxon>
        <taxon>Pezizomycotina</taxon>
        <taxon>Sordariomycetes</taxon>
        <taxon>Xylariomycetidae</taxon>
        <taxon>Xylariales</taxon>
        <taxon>Hypoxylaceae</taxon>
        <taxon>Hypoxylon</taxon>
    </lineage>
</organism>
<comment type="caution">
    <text evidence="1">The sequence shown here is derived from an EMBL/GenBank/DDBJ whole genome shotgun (WGS) entry which is preliminary data.</text>
</comment>
<protein>
    <submittedName>
        <fullName evidence="1">Heterokaryon incompatibility protein-domain-containing protein</fullName>
    </submittedName>
</protein>
<name>A0ACB9YPI0_9PEZI</name>
<keyword evidence="2" id="KW-1185">Reference proteome</keyword>
<evidence type="ECO:0000313" key="1">
    <source>
        <dbReference type="EMBL" id="KAI4861263.1"/>
    </source>
</evidence>
<reference evidence="1 2" key="1">
    <citation type="journal article" date="2022" name="New Phytol.">
        <title>Ecological generalism drives hyperdiversity of secondary metabolite gene clusters in xylarialean endophytes.</title>
        <authorList>
            <person name="Franco M.E.E."/>
            <person name="Wisecaver J.H."/>
            <person name="Arnold A.E."/>
            <person name="Ju Y.M."/>
            <person name="Slot J.C."/>
            <person name="Ahrendt S."/>
            <person name="Moore L.P."/>
            <person name="Eastman K.E."/>
            <person name="Scott K."/>
            <person name="Konkel Z."/>
            <person name="Mondo S.J."/>
            <person name="Kuo A."/>
            <person name="Hayes R.D."/>
            <person name="Haridas S."/>
            <person name="Andreopoulos B."/>
            <person name="Riley R."/>
            <person name="LaButti K."/>
            <person name="Pangilinan J."/>
            <person name="Lipzen A."/>
            <person name="Amirebrahimi M."/>
            <person name="Yan J."/>
            <person name="Adam C."/>
            <person name="Keymanesh K."/>
            <person name="Ng V."/>
            <person name="Louie K."/>
            <person name="Northen T."/>
            <person name="Drula E."/>
            <person name="Henrissat B."/>
            <person name="Hsieh H.M."/>
            <person name="Youens-Clark K."/>
            <person name="Lutzoni F."/>
            <person name="Miadlikowska J."/>
            <person name="Eastwood D.C."/>
            <person name="Hamelin R.C."/>
            <person name="Grigoriev I.V."/>
            <person name="U'Ren J.M."/>
        </authorList>
    </citation>
    <scope>NUCLEOTIDE SEQUENCE [LARGE SCALE GENOMIC DNA]</scope>
    <source>
        <strain evidence="1 2">CBS 119005</strain>
    </source>
</reference>
<gene>
    <name evidence="1" type="ORF">F4820DRAFT_434313</name>
</gene>
<dbReference type="EMBL" id="MU393557">
    <property type="protein sequence ID" value="KAI4861263.1"/>
    <property type="molecule type" value="Genomic_DNA"/>
</dbReference>
<dbReference type="Proteomes" id="UP001497700">
    <property type="component" value="Unassembled WGS sequence"/>
</dbReference>
<proteinExistence type="predicted"/>